<dbReference type="GO" id="GO:0003677">
    <property type="term" value="F:DNA binding"/>
    <property type="evidence" value="ECO:0007669"/>
    <property type="project" value="InterPro"/>
</dbReference>
<proteinExistence type="predicted"/>
<protein>
    <submittedName>
        <fullName evidence="2">XRE family transcriptional regulator</fullName>
    </submittedName>
</protein>
<accession>A0A415P385</accession>
<reference evidence="2 3" key="1">
    <citation type="submission" date="2018-08" db="EMBL/GenBank/DDBJ databases">
        <title>A genome reference for cultivated species of the human gut microbiota.</title>
        <authorList>
            <person name="Zou Y."/>
            <person name="Xue W."/>
            <person name="Luo G."/>
        </authorList>
    </citation>
    <scope>NUCLEOTIDE SEQUENCE [LARGE SCALE GENOMIC DNA]</scope>
    <source>
        <strain evidence="2 3">AF35-6BH</strain>
    </source>
</reference>
<name>A0A415P385_9FIRM</name>
<feature type="domain" description="HTH cro/C1-type" evidence="1">
    <location>
        <begin position="14"/>
        <end position="70"/>
    </location>
</feature>
<dbReference type="InterPro" id="IPR001387">
    <property type="entry name" value="Cro/C1-type_HTH"/>
</dbReference>
<dbReference type="CDD" id="cd00093">
    <property type="entry name" value="HTH_XRE"/>
    <property type="match status" value="1"/>
</dbReference>
<comment type="caution">
    <text evidence="2">The sequence shown here is derived from an EMBL/GenBank/DDBJ whole genome shotgun (WGS) entry which is preliminary data.</text>
</comment>
<gene>
    <name evidence="2" type="ORF">DWZ83_09255</name>
</gene>
<organism evidence="2 3">
    <name type="scientific">Amedibacillus dolichus</name>
    <dbReference type="NCBI Taxonomy" id="31971"/>
    <lineage>
        <taxon>Bacteria</taxon>
        <taxon>Bacillati</taxon>
        <taxon>Bacillota</taxon>
        <taxon>Erysipelotrichia</taxon>
        <taxon>Erysipelotrichales</taxon>
        <taxon>Erysipelotrichaceae</taxon>
        <taxon>Amedibacillus</taxon>
    </lineage>
</organism>
<dbReference type="SUPFAM" id="SSF47413">
    <property type="entry name" value="lambda repressor-like DNA-binding domains"/>
    <property type="match status" value="1"/>
</dbReference>
<evidence type="ECO:0000259" key="1">
    <source>
        <dbReference type="PROSITE" id="PS50943"/>
    </source>
</evidence>
<dbReference type="RefSeq" id="WP_117517515.1">
    <property type="nucleotide sequence ID" value="NZ_QRPK01000070.1"/>
</dbReference>
<evidence type="ECO:0000313" key="3">
    <source>
        <dbReference type="Proteomes" id="UP000284868"/>
    </source>
</evidence>
<dbReference type="Proteomes" id="UP000284868">
    <property type="component" value="Unassembled WGS sequence"/>
</dbReference>
<dbReference type="OrthoDB" id="5296175at2"/>
<dbReference type="EMBL" id="QRPK01000070">
    <property type="protein sequence ID" value="RHM07085.1"/>
    <property type="molecule type" value="Genomic_DNA"/>
</dbReference>
<dbReference type="Pfam" id="PF01381">
    <property type="entry name" value="HTH_3"/>
    <property type="match status" value="1"/>
</dbReference>
<dbReference type="InterPro" id="IPR010982">
    <property type="entry name" value="Lambda_DNA-bd_dom_sf"/>
</dbReference>
<sequence length="134" mass="15670">MTIYYKDKTLPNRFKECRLKAGLSQPELSTALGFKGGKATIGCYERNLRLPNVTTLIKMKNIFDVSLDYLLCLDDYSSHIEYAKSKLRLNDELLELLFEISSNKELTQKVNWFVQHELRKEILNYENQSNKQSI</sequence>
<dbReference type="PROSITE" id="PS50943">
    <property type="entry name" value="HTH_CROC1"/>
    <property type="match status" value="1"/>
</dbReference>
<keyword evidence="3" id="KW-1185">Reference proteome</keyword>
<dbReference type="SMART" id="SM00530">
    <property type="entry name" value="HTH_XRE"/>
    <property type="match status" value="1"/>
</dbReference>
<dbReference type="Gene3D" id="1.10.260.40">
    <property type="entry name" value="lambda repressor-like DNA-binding domains"/>
    <property type="match status" value="1"/>
</dbReference>
<evidence type="ECO:0000313" key="2">
    <source>
        <dbReference type="EMBL" id="RHM07085.1"/>
    </source>
</evidence>
<dbReference type="AlphaFoldDB" id="A0A415P385"/>